<keyword evidence="4" id="KW-0378">Hydrolase</keyword>
<dbReference type="RefSeq" id="WP_386417401.1">
    <property type="nucleotide sequence ID" value="NZ_JBHSZO010000037.1"/>
</dbReference>
<protein>
    <submittedName>
        <fullName evidence="4">Murein hydrolase activator EnvC family protein</fullName>
    </submittedName>
</protein>
<dbReference type="PANTHER" id="PTHR21666:SF270">
    <property type="entry name" value="MUREIN HYDROLASE ACTIVATOR ENVC"/>
    <property type="match status" value="1"/>
</dbReference>
<evidence type="ECO:0000313" key="5">
    <source>
        <dbReference type="Proteomes" id="UP001596413"/>
    </source>
</evidence>
<feature type="region of interest" description="Disordered" evidence="1">
    <location>
        <begin position="25"/>
        <end position="48"/>
    </location>
</feature>
<gene>
    <name evidence="4" type="ORF">ACFQLX_20980</name>
</gene>
<reference evidence="5" key="1">
    <citation type="journal article" date="2019" name="Int. J. Syst. Evol. Microbiol.">
        <title>The Global Catalogue of Microorganisms (GCM) 10K type strain sequencing project: providing services to taxonomists for standard genome sequencing and annotation.</title>
        <authorList>
            <consortium name="The Broad Institute Genomics Platform"/>
            <consortium name="The Broad Institute Genome Sequencing Center for Infectious Disease"/>
            <person name="Wu L."/>
            <person name="Ma J."/>
        </authorList>
    </citation>
    <scope>NUCLEOTIDE SEQUENCE [LARGE SCALE GENOMIC DNA]</scope>
    <source>
        <strain evidence="5">CGMCC 1.13681</strain>
    </source>
</reference>
<dbReference type="Gene3D" id="2.70.70.10">
    <property type="entry name" value="Glucose Permease (Domain IIA)"/>
    <property type="match status" value="1"/>
</dbReference>
<dbReference type="EMBL" id="JBHSZO010000037">
    <property type="protein sequence ID" value="MFC7220613.1"/>
    <property type="molecule type" value="Genomic_DNA"/>
</dbReference>
<feature type="signal peptide" evidence="2">
    <location>
        <begin position="1"/>
        <end position="24"/>
    </location>
</feature>
<dbReference type="PANTHER" id="PTHR21666">
    <property type="entry name" value="PEPTIDASE-RELATED"/>
    <property type="match status" value="1"/>
</dbReference>
<dbReference type="SUPFAM" id="SSF51261">
    <property type="entry name" value="Duplicated hybrid motif"/>
    <property type="match status" value="1"/>
</dbReference>
<dbReference type="InterPro" id="IPR016047">
    <property type="entry name" value="M23ase_b-sheet_dom"/>
</dbReference>
<feature type="compositionally biased region" description="Low complexity" evidence="1">
    <location>
        <begin position="231"/>
        <end position="244"/>
    </location>
</feature>
<comment type="caution">
    <text evidence="4">The sequence shown here is derived from an EMBL/GenBank/DDBJ whole genome shotgun (WGS) entry which is preliminary data.</text>
</comment>
<dbReference type="CDD" id="cd12797">
    <property type="entry name" value="M23_peptidase"/>
    <property type="match status" value="1"/>
</dbReference>
<dbReference type="GO" id="GO:0016787">
    <property type="term" value="F:hydrolase activity"/>
    <property type="evidence" value="ECO:0007669"/>
    <property type="project" value="UniProtKB-KW"/>
</dbReference>
<organism evidence="4 5">
    <name type="scientific">Streptomyces polyrhachis</name>
    <dbReference type="NCBI Taxonomy" id="1282885"/>
    <lineage>
        <taxon>Bacteria</taxon>
        <taxon>Bacillati</taxon>
        <taxon>Actinomycetota</taxon>
        <taxon>Actinomycetes</taxon>
        <taxon>Kitasatosporales</taxon>
        <taxon>Streptomycetaceae</taxon>
        <taxon>Streptomyces</taxon>
    </lineage>
</organism>
<evidence type="ECO:0000313" key="4">
    <source>
        <dbReference type="EMBL" id="MFC7220613.1"/>
    </source>
</evidence>
<keyword evidence="2" id="KW-0732">Signal</keyword>
<dbReference type="Pfam" id="PF01551">
    <property type="entry name" value="Peptidase_M23"/>
    <property type="match status" value="1"/>
</dbReference>
<feature type="domain" description="M23ase beta-sheet core" evidence="3">
    <location>
        <begin position="306"/>
        <end position="393"/>
    </location>
</feature>
<accession>A0ABW2GIL4</accession>
<dbReference type="InterPro" id="IPR050570">
    <property type="entry name" value="Cell_wall_metabolism_enzyme"/>
</dbReference>
<keyword evidence="5" id="KW-1185">Reference proteome</keyword>
<dbReference type="Gene3D" id="6.10.250.3150">
    <property type="match status" value="1"/>
</dbReference>
<evidence type="ECO:0000259" key="3">
    <source>
        <dbReference type="Pfam" id="PF01551"/>
    </source>
</evidence>
<evidence type="ECO:0000256" key="1">
    <source>
        <dbReference type="SAM" id="MobiDB-lite"/>
    </source>
</evidence>
<dbReference type="Proteomes" id="UP001596413">
    <property type="component" value="Unassembled WGS sequence"/>
</dbReference>
<name>A0ABW2GIL4_9ACTN</name>
<feature type="region of interest" description="Disordered" evidence="1">
    <location>
        <begin position="214"/>
        <end position="252"/>
    </location>
</feature>
<evidence type="ECO:0000256" key="2">
    <source>
        <dbReference type="SAM" id="SignalP"/>
    </source>
</evidence>
<feature type="chain" id="PRO_5045771741" evidence="2">
    <location>
        <begin position="25"/>
        <end position="414"/>
    </location>
</feature>
<proteinExistence type="predicted"/>
<sequence length="414" mass="44693">MRRFITQTGVATVLCLAVSVPAVAAQAAPRPGTPQTGLPRAGDDGKNSLKAAKSEVDRLFADAGRITQQYEAARRAVRHQQTRIERLAGQVRDQQRRVTALRGSLGRMAALQYRNGGDAAFDPTTQFMLSDDPGDFMDRLYLAGRGERAAGQLLERTQRAEEGLRAEKARAGRAKLELDHELYVQRQAKRTLESKLLRAQDKLAKLRDRLAAQERARAAAQARARTSDKPAAGGADSADSTDSTGGAGSKRGSECVAWQSAVPFSMNGAEDAADGKPFVARRWRAPVTGYQLTSRFAQAGEHWGSLHTGLDFAVPEGRPVRSVGFGTVYELGCDGAFGNSVTVQHDDGYYTFYAHLSELDVRPGQRVFPGQHLGKAGTTGNSTGPHLHFEVRATPLFGSGIDPEPWLKAKGVTP</sequence>
<dbReference type="InterPro" id="IPR011055">
    <property type="entry name" value="Dup_hybrid_motif"/>
</dbReference>